<evidence type="ECO:0000313" key="1">
    <source>
        <dbReference type="EMBL" id="VDM37253.1"/>
    </source>
</evidence>
<evidence type="ECO:0000313" key="2">
    <source>
        <dbReference type="Proteomes" id="UP000050794"/>
    </source>
</evidence>
<dbReference type="InterPro" id="IPR029063">
    <property type="entry name" value="SAM-dependent_MTases_sf"/>
</dbReference>
<dbReference type="AlphaFoldDB" id="A0A183UBW1"/>
<sequence>MASQKSLIENYHKPTIIDLSEDEPTVNITSYTIDDFQVNIVDTAIVTFDSRLIILRAIVDPTNAGLTHSAACLLPPEEWWRAAKLDTSMLAVDYSQIPFDYIRTMVTAPFASGSLTLDKNLSAEVLNLGLGGSVLNNFLHHFLPMINITNIELRPAFYEIAKRYFGLREDEKQHVIIADARTFMTETVNAGTKYDVILVDICSSAPSQCPIAEFAEPEYVVLLAKALKNEGTLVMNVVNEEDNQGHKVAKILTSSARVTCDRRVLLAFDCSAWRCVKMGKTRWQIPDQDGLRKMDMTAEVDRWHMEELWRSNEKASITEFLEGHQRLFEWKKMKEQRIFDELGDTFFISREDNRATTHTDGRIAAIGLLKKALEVSVENVPESRVPSYMSEKHLDTNIMEKQLPTEDVQKQLNSNVLDRQLSMDDSKRQQCVDVQRSSFHISVLKNQFFKSSQLCAHFMGNSVAKNLAGKELSTDIRAAQLSVNIPNEQFEPLKDDFLEEVLSLEKEKDYDFAAGDSNLFFNTEEGSGEEPDSMKISAMHGAADSSFQDVETFGPRDQRVDSNERSVSLRTGFCGSETGSYYTVSPGNVEAEVLSQSDDQNSIHYDGIRPPDELESLNSVYDSPILKAALSKEPVHDSSLRSEVAVDCVRWMREKDVAPVDSECSFSDVGSLNWRAIEERVQTNEPGPFKRLMAVDLSGICIGDEATGTSREASEPSTSKGDVSLCGPTLSLQQEALPSNYCLARVTISPAQPIHALYRRLAGSCRMMFEKIFCRKRAV</sequence>
<evidence type="ECO:0000313" key="3">
    <source>
        <dbReference type="WBParaSite" id="TCNE_0000598101-mRNA-1"/>
    </source>
</evidence>
<dbReference type="SUPFAM" id="SSF53335">
    <property type="entry name" value="S-adenosyl-L-methionine-dependent methyltransferases"/>
    <property type="match status" value="1"/>
</dbReference>
<dbReference type="Proteomes" id="UP000050794">
    <property type="component" value="Unassembled WGS sequence"/>
</dbReference>
<protein>
    <submittedName>
        <fullName evidence="3">Methyltransferase-like protein 13</fullName>
    </submittedName>
</protein>
<keyword evidence="2" id="KW-1185">Reference proteome</keyword>
<dbReference type="WBParaSite" id="TCNE_0000598101-mRNA-1">
    <property type="protein sequence ID" value="TCNE_0000598101-mRNA-1"/>
    <property type="gene ID" value="TCNE_0000598101"/>
</dbReference>
<organism evidence="2 3">
    <name type="scientific">Toxocara canis</name>
    <name type="common">Canine roundworm</name>
    <dbReference type="NCBI Taxonomy" id="6265"/>
    <lineage>
        <taxon>Eukaryota</taxon>
        <taxon>Metazoa</taxon>
        <taxon>Ecdysozoa</taxon>
        <taxon>Nematoda</taxon>
        <taxon>Chromadorea</taxon>
        <taxon>Rhabditida</taxon>
        <taxon>Spirurina</taxon>
        <taxon>Ascaridomorpha</taxon>
        <taxon>Ascaridoidea</taxon>
        <taxon>Toxocaridae</taxon>
        <taxon>Toxocara</taxon>
    </lineage>
</organism>
<reference evidence="1 2" key="2">
    <citation type="submission" date="2018-11" db="EMBL/GenBank/DDBJ databases">
        <authorList>
            <consortium name="Pathogen Informatics"/>
        </authorList>
    </citation>
    <scope>NUCLEOTIDE SEQUENCE [LARGE SCALE GENOMIC DNA]</scope>
</reference>
<dbReference type="Gene3D" id="3.40.50.150">
    <property type="entry name" value="Vaccinia Virus protein VP39"/>
    <property type="match status" value="1"/>
</dbReference>
<accession>A0A183UBW1</accession>
<name>A0A183UBW1_TOXCA</name>
<reference evidence="3" key="1">
    <citation type="submission" date="2016-06" db="UniProtKB">
        <authorList>
            <consortium name="WormBaseParasite"/>
        </authorList>
    </citation>
    <scope>IDENTIFICATION</scope>
</reference>
<gene>
    <name evidence="1" type="ORF">TCNE_LOCUS5981</name>
</gene>
<proteinExistence type="predicted"/>
<dbReference type="EMBL" id="UYWY01019419">
    <property type="protein sequence ID" value="VDM37253.1"/>
    <property type="molecule type" value="Genomic_DNA"/>
</dbReference>